<feature type="transmembrane region" description="Helical" evidence="1">
    <location>
        <begin position="53"/>
        <end position="73"/>
    </location>
</feature>
<sequence>MGSSPTARNGRSAFWAGWKDRLSQPRRPINPAIQTCWVEILLETEQVPVAHNMAASASTWLLLAGYLVFPGTFTSMRESRWLDGIENLGTSRVLVYRAVYNIPLLGLAAASCWWWRTNLLWPSEQIFLPVLIHSATSILNTVLNVYAARHGTWSIMAVVTAAVTGAYMVLAAVLFTVYRGVLIRRVKVDHQAAIDQIRAASTPCHADGICKFCQPRPHVATISHANHS</sequence>
<gene>
    <name evidence="2" type="ORF">BJY01DRAFT_241587</name>
</gene>
<proteinExistence type="predicted"/>
<keyword evidence="3" id="KW-1185">Reference proteome</keyword>
<dbReference type="Proteomes" id="UP001610446">
    <property type="component" value="Unassembled WGS sequence"/>
</dbReference>
<dbReference type="EMBL" id="JBFXLU010000505">
    <property type="protein sequence ID" value="KAL2825238.1"/>
    <property type="molecule type" value="Genomic_DNA"/>
</dbReference>
<protein>
    <submittedName>
        <fullName evidence="2">Uncharacterized protein</fullName>
    </submittedName>
</protein>
<comment type="caution">
    <text evidence="2">The sequence shown here is derived from an EMBL/GenBank/DDBJ whole genome shotgun (WGS) entry which is preliminary data.</text>
</comment>
<keyword evidence="1" id="KW-1133">Transmembrane helix</keyword>
<feature type="transmembrane region" description="Helical" evidence="1">
    <location>
        <begin position="93"/>
        <end position="114"/>
    </location>
</feature>
<feature type="transmembrane region" description="Helical" evidence="1">
    <location>
        <begin position="153"/>
        <end position="178"/>
    </location>
</feature>
<keyword evidence="1" id="KW-0472">Membrane</keyword>
<keyword evidence="1" id="KW-0812">Transmembrane</keyword>
<organism evidence="2 3">
    <name type="scientific">Aspergillus pseudoustus</name>
    <dbReference type="NCBI Taxonomy" id="1810923"/>
    <lineage>
        <taxon>Eukaryota</taxon>
        <taxon>Fungi</taxon>
        <taxon>Dikarya</taxon>
        <taxon>Ascomycota</taxon>
        <taxon>Pezizomycotina</taxon>
        <taxon>Eurotiomycetes</taxon>
        <taxon>Eurotiomycetidae</taxon>
        <taxon>Eurotiales</taxon>
        <taxon>Aspergillaceae</taxon>
        <taxon>Aspergillus</taxon>
        <taxon>Aspergillus subgen. Nidulantes</taxon>
    </lineage>
</organism>
<feature type="transmembrane region" description="Helical" evidence="1">
    <location>
        <begin position="126"/>
        <end position="147"/>
    </location>
</feature>
<reference evidence="2 3" key="1">
    <citation type="submission" date="2024-07" db="EMBL/GenBank/DDBJ databases">
        <title>Section-level genome sequencing and comparative genomics of Aspergillus sections Usti and Cavernicolus.</title>
        <authorList>
            <consortium name="Lawrence Berkeley National Laboratory"/>
            <person name="Nybo J.L."/>
            <person name="Vesth T.C."/>
            <person name="Theobald S."/>
            <person name="Frisvad J.C."/>
            <person name="Larsen T.O."/>
            <person name="Kjaerboelling I."/>
            <person name="Rothschild-Mancinelli K."/>
            <person name="Lyhne E.K."/>
            <person name="Kogle M.E."/>
            <person name="Barry K."/>
            <person name="Clum A."/>
            <person name="Na H."/>
            <person name="Ledsgaard L."/>
            <person name="Lin J."/>
            <person name="Lipzen A."/>
            <person name="Kuo A."/>
            <person name="Riley R."/>
            <person name="Mondo S."/>
            <person name="Labutti K."/>
            <person name="Haridas S."/>
            <person name="Pangalinan J."/>
            <person name="Salamov A.A."/>
            <person name="Simmons B.A."/>
            <person name="Magnuson J.K."/>
            <person name="Chen J."/>
            <person name="Drula E."/>
            <person name="Henrissat B."/>
            <person name="Wiebenga A."/>
            <person name="Lubbers R.J."/>
            <person name="Gomes A.C."/>
            <person name="Makela M.R."/>
            <person name="Stajich J."/>
            <person name="Grigoriev I.V."/>
            <person name="Mortensen U.H."/>
            <person name="De Vries R.P."/>
            <person name="Baker S.E."/>
            <person name="Andersen M.R."/>
        </authorList>
    </citation>
    <scope>NUCLEOTIDE SEQUENCE [LARGE SCALE GENOMIC DNA]</scope>
    <source>
        <strain evidence="2 3">CBS 123904</strain>
    </source>
</reference>
<accession>A0ABR4IEF1</accession>
<evidence type="ECO:0000256" key="1">
    <source>
        <dbReference type="SAM" id="Phobius"/>
    </source>
</evidence>
<evidence type="ECO:0000313" key="3">
    <source>
        <dbReference type="Proteomes" id="UP001610446"/>
    </source>
</evidence>
<name>A0ABR4IEF1_9EURO</name>
<evidence type="ECO:0000313" key="2">
    <source>
        <dbReference type="EMBL" id="KAL2825238.1"/>
    </source>
</evidence>